<evidence type="ECO:0000313" key="3">
    <source>
        <dbReference type="Proteomes" id="UP000619118"/>
    </source>
</evidence>
<feature type="transmembrane region" description="Helical" evidence="1">
    <location>
        <begin position="20"/>
        <end position="38"/>
    </location>
</feature>
<gene>
    <name evidence="2" type="ORF">GCM10009411_36670</name>
</gene>
<evidence type="ECO:0008006" key="4">
    <source>
        <dbReference type="Google" id="ProtNLM"/>
    </source>
</evidence>
<reference evidence="3" key="1">
    <citation type="journal article" date="2019" name="Int. J. Syst. Evol. Microbiol.">
        <title>The Global Catalogue of Microorganisms (GCM) 10K type strain sequencing project: providing services to taxonomists for standard genome sequencing and annotation.</title>
        <authorList>
            <consortium name="The Broad Institute Genomics Platform"/>
            <consortium name="The Broad Institute Genome Sequencing Center for Infectious Disease"/>
            <person name="Wu L."/>
            <person name="Ma J."/>
        </authorList>
    </citation>
    <scope>NUCLEOTIDE SEQUENCE [LARGE SCALE GENOMIC DNA]</scope>
    <source>
        <strain evidence="3">JCM 32306</strain>
    </source>
</reference>
<name>A0ABQ2RIE1_9GAMM</name>
<keyword evidence="1" id="KW-1133">Transmembrane helix</keyword>
<keyword evidence="1" id="KW-0472">Membrane</keyword>
<feature type="transmembrane region" description="Helical" evidence="1">
    <location>
        <begin position="70"/>
        <end position="89"/>
    </location>
</feature>
<dbReference type="EMBL" id="BMQX01000041">
    <property type="protein sequence ID" value="GGQ33938.1"/>
    <property type="molecule type" value="Genomic_DNA"/>
</dbReference>
<feature type="transmembrane region" description="Helical" evidence="1">
    <location>
        <begin position="45"/>
        <end position="64"/>
    </location>
</feature>
<accession>A0ABQ2RIE1</accession>
<keyword evidence="3" id="KW-1185">Reference proteome</keyword>
<evidence type="ECO:0000256" key="1">
    <source>
        <dbReference type="SAM" id="Phobius"/>
    </source>
</evidence>
<sequence>MPLAEVLALRQATEYDNAKSGGGGGNFILYVILLITILTQSKQRFAGDGIYVIGVLGIGIYLGMYFLSPFAGRLITTFIPFVICLICFFGNKRALLLAFFFVLVNAFVFKDAIENNSLTEQGVQYLIER</sequence>
<proteinExistence type="predicted"/>
<dbReference type="Proteomes" id="UP000619118">
    <property type="component" value="Unassembled WGS sequence"/>
</dbReference>
<comment type="caution">
    <text evidence="2">The sequence shown here is derived from an EMBL/GenBank/DDBJ whole genome shotgun (WGS) entry which is preliminary data.</text>
</comment>
<organism evidence="2 3">
    <name type="scientific">Shewanella litoralis</name>
    <dbReference type="NCBI Taxonomy" id="2282700"/>
    <lineage>
        <taxon>Bacteria</taxon>
        <taxon>Pseudomonadati</taxon>
        <taxon>Pseudomonadota</taxon>
        <taxon>Gammaproteobacteria</taxon>
        <taxon>Alteromonadales</taxon>
        <taxon>Shewanellaceae</taxon>
        <taxon>Shewanella</taxon>
    </lineage>
</organism>
<keyword evidence="1" id="KW-0812">Transmembrane</keyword>
<evidence type="ECO:0000313" key="2">
    <source>
        <dbReference type="EMBL" id="GGQ33938.1"/>
    </source>
</evidence>
<protein>
    <recommendedName>
        <fullName evidence="4">EpsG family protein</fullName>
    </recommendedName>
</protein>